<organism evidence="1 2">
    <name type="scientific">Trichoderma ghanense</name>
    <dbReference type="NCBI Taxonomy" id="65468"/>
    <lineage>
        <taxon>Eukaryota</taxon>
        <taxon>Fungi</taxon>
        <taxon>Dikarya</taxon>
        <taxon>Ascomycota</taxon>
        <taxon>Pezizomycotina</taxon>
        <taxon>Sordariomycetes</taxon>
        <taxon>Hypocreomycetidae</taxon>
        <taxon>Hypocreales</taxon>
        <taxon>Hypocreaceae</taxon>
        <taxon>Trichoderma</taxon>
    </lineage>
</organism>
<evidence type="ECO:0000313" key="1">
    <source>
        <dbReference type="EMBL" id="TFB01335.1"/>
    </source>
</evidence>
<proteinExistence type="predicted"/>
<dbReference type="GeneID" id="300578390"/>
<gene>
    <name evidence="1" type="ORF">CCMA1212_006737</name>
</gene>
<sequence>MLAKRSRPSTLTACVKRGVGGLDVVSGRKLASGAGRQELWPCDADCLPPVPAALVARWAPVSRAAKRFPGKTNVLLAPSPRAVDFYARGKPCRLETYTLETDAPQAGRV</sequence>
<name>A0ABY2H1H8_9HYPO</name>
<reference evidence="1 2" key="1">
    <citation type="submission" date="2018-01" db="EMBL/GenBank/DDBJ databases">
        <title>Genome characterization of the sugarcane-associated fungus Trichoderma ghanense CCMA-1212 and their application in lignocelulose bioconversion.</title>
        <authorList>
            <person name="Steindorff A.S."/>
            <person name="Mendes T.D."/>
            <person name="Vilela E.S.D."/>
            <person name="Rodrigues D.S."/>
            <person name="Formighieri E.F."/>
            <person name="Melo I.S."/>
            <person name="Favaro L.C.L."/>
        </authorList>
    </citation>
    <scope>NUCLEOTIDE SEQUENCE [LARGE SCALE GENOMIC DNA]</scope>
    <source>
        <strain evidence="1 2">CCMA-1212</strain>
    </source>
</reference>
<protein>
    <submittedName>
        <fullName evidence="1">Uncharacterized protein</fullName>
    </submittedName>
</protein>
<evidence type="ECO:0000313" key="2">
    <source>
        <dbReference type="Proteomes" id="UP001642720"/>
    </source>
</evidence>
<accession>A0ABY2H1H8</accession>
<dbReference type="EMBL" id="PPTA01000009">
    <property type="protein sequence ID" value="TFB01335.1"/>
    <property type="molecule type" value="Genomic_DNA"/>
</dbReference>
<dbReference type="Proteomes" id="UP001642720">
    <property type="component" value="Unassembled WGS sequence"/>
</dbReference>
<dbReference type="RefSeq" id="XP_073557536.1">
    <property type="nucleotide sequence ID" value="XM_073703940.1"/>
</dbReference>
<comment type="caution">
    <text evidence="1">The sequence shown here is derived from an EMBL/GenBank/DDBJ whole genome shotgun (WGS) entry which is preliminary data.</text>
</comment>
<keyword evidence="2" id="KW-1185">Reference proteome</keyword>